<accession>A0ABQ8HJE2</accession>
<dbReference type="PANTHER" id="PTHR33355">
    <property type="entry name" value="WALL-ASSOCIATED RECEPTOR KINASE CARBOXY-TERMINAL PROTEIN-RELATED"/>
    <property type="match status" value="1"/>
</dbReference>
<protein>
    <submittedName>
        <fullName evidence="2">Uncharacterized protein</fullName>
    </submittedName>
</protein>
<keyword evidence="1" id="KW-0812">Transmembrane</keyword>
<proteinExistence type="predicted"/>
<reference evidence="2 3" key="1">
    <citation type="submission" date="2021-02" db="EMBL/GenBank/DDBJ databases">
        <title>Plant Genome Project.</title>
        <authorList>
            <person name="Zhang R.-G."/>
        </authorList>
    </citation>
    <scope>NUCLEOTIDE SEQUENCE [LARGE SCALE GENOMIC DNA]</scope>
    <source>
        <tissue evidence="2">Leaves</tissue>
    </source>
</reference>
<dbReference type="PANTHER" id="PTHR33355:SF11">
    <property type="entry name" value="WALL-ASSOCIATED RECEPTOR KINASE GALACTURONAN-BINDING DOMAIN-CONTAINING PROTEIN"/>
    <property type="match status" value="1"/>
</dbReference>
<sequence length="266" mass="29901">MKKYCKKLYHPYLVLLLIMINFLVTTISIGSPHVPTRFCGKIQIPTPFLNRIILCRSEKLYFRTSLGLFPISSIDYTTKTLIISHSSSSSKHYVSPSLLSAGFPPTPQYTNSLLLFNCSNNQRNHPMPTFIRNCSGLHVHDASAASHDHEIDQHGSCLLVDDLDMDFHPKDLNCSHYRRVHRRCLLEDKEVGLGTRVSFDIPPNHVPDVCKECEKPNGNCGVGLRCICHAKQCKDKVINLSGSLNPTSNVLISLLSSTAVMLFWIH</sequence>
<gene>
    <name evidence="2" type="ORF">JRO89_XS10G0188600</name>
</gene>
<evidence type="ECO:0000313" key="2">
    <source>
        <dbReference type="EMBL" id="KAH7561191.1"/>
    </source>
</evidence>
<name>A0ABQ8HJE2_9ROSI</name>
<organism evidence="2 3">
    <name type="scientific">Xanthoceras sorbifolium</name>
    <dbReference type="NCBI Taxonomy" id="99658"/>
    <lineage>
        <taxon>Eukaryota</taxon>
        <taxon>Viridiplantae</taxon>
        <taxon>Streptophyta</taxon>
        <taxon>Embryophyta</taxon>
        <taxon>Tracheophyta</taxon>
        <taxon>Spermatophyta</taxon>
        <taxon>Magnoliopsida</taxon>
        <taxon>eudicotyledons</taxon>
        <taxon>Gunneridae</taxon>
        <taxon>Pentapetalae</taxon>
        <taxon>rosids</taxon>
        <taxon>malvids</taxon>
        <taxon>Sapindales</taxon>
        <taxon>Sapindaceae</taxon>
        <taxon>Xanthoceroideae</taxon>
        <taxon>Xanthoceras</taxon>
    </lineage>
</organism>
<keyword evidence="1" id="KW-1133">Transmembrane helix</keyword>
<comment type="caution">
    <text evidence="2">The sequence shown here is derived from an EMBL/GenBank/DDBJ whole genome shotgun (WGS) entry which is preliminary data.</text>
</comment>
<evidence type="ECO:0000256" key="1">
    <source>
        <dbReference type="SAM" id="Phobius"/>
    </source>
</evidence>
<keyword evidence="3" id="KW-1185">Reference proteome</keyword>
<keyword evidence="1" id="KW-0472">Membrane</keyword>
<feature type="transmembrane region" description="Helical" evidence="1">
    <location>
        <begin position="12"/>
        <end position="31"/>
    </location>
</feature>
<evidence type="ECO:0000313" key="3">
    <source>
        <dbReference type="Proteomes" id="UP000827721"/>
    </source>
</evidence>
<dbReference type="EMBL" id="JAFEMO010000010">
    <property type="protein sequence ID" value="KAH7561191.1"/>
    <property type="molecule type" value="Genomic_DNA"/>
</dbReference>
<dbReference type="Proteomes" id="UP000827721">
    <property type="component" value="Unassembled WGS sequence"/>
</dbReference>